<dbReference type="SUPFAM" id="SSF81383">
    <property type="entry name" value="F-box domain"/>
    <property type="match status" value="1"/>
</dbReference>
<dbReference type="PANTHER" id="PTHR16134">
    <property type="entry name" value="F-BOX/TPR REPEAT PROTEIN POF3"/>
    <property type="match status" value="1"/>
</dbReference>
<dbReference type="STRING" id="90262.A0A1X2HYH4"/>
<dbReference type="Pfam" id="PF00646">
    <property type="entry name" value="F-box"/>
    <property type="match status" value="1"/>
</dbReference>
<protein>
    <recommendedName>
        <fullName evidence="2">F-box domain-containing protein</fullName>
    </recommendedName>
</protein>
<dbReference type="InterPro" id="IPR001810">
    <property type="entry name" value="F-box_dom"/>
</dbReference>
<feature type="region of interest" description="Disordered" evidence="1">
    <location>
        <begin position="197"/>
        <end position="222"/>
    </location>
</feature>
<sequence length="457" mass="52570">MSIQLLPTSLLYEIIKSVPFPNRWETSLVCKSWYNICTDPYLYQEIQLESMELEMLVRALQWIERLGVISVRSLNIRHCHSDFLQNTIVPVMTTTTSSYQPTLYSQLRTLTPDRRRMEYVKQEYRLYDILSDTLARLLSTKKLARLEISNCDLDWAMTELFTILITYGAGRHLTTWIYHDNYNNDCTPTVSTRCTTTHGTDKSISSSTPTPAPKSTSNSAQPGSDLLQALVMACPNMKHFMGHHGTVNDAMIMIMAQYWPQLESLVLLSNDNHPSISAKAFYSLISQCSSLHTLELYDLECINQDDLIQMRHWRDATSIASTSPPSPLGRQRRHQPYPSMRSRRLKTTAVGNALRHVKLTKYITAPLSTQAILHLLAFFPHLRTLTYETNRTCYEIAQHQSKEENAAPVKDQWHSLVQWQNQHYKSPSPLFCFRLNYPPTMNQLLLLSSYQVNLSLA</sequence>
<evidence type="ECO:0000313" key="3">
    <source>
        <dbReference type="EMBL" id="ORZ05211.1"/>
    </source>
</evidence>
<dbReference type="InterPro" id="IPR036047">
    <property type="entry name" value="F-box-like_dom_sf"/>
</dbReference>
<dbReference type="Proteomes" id="UP000193560">
    <property type="component" value="Unassembled WGS sequence"/>
</dbReference>
<dbReference type="GO" id="GO:0005634">
    <property type="term" value="C:nucleus"/>
    <property type="evidence" value="ECO:0007669"/>
    <property type="project" value="TreeGrafter"/>
</dbReference>
<feature type="compositionally biased region" description="Low complexity" evidence="1">
    <location>
        <begin position="197"/>
        <end position="219"/>
    </location>
</feature>
<feature type="domain" description="F-box" evidence="2">
    <location>
        <begin position="1"/>
        <end position="46"/>
    </location>
</feature>
<name>A0A1X2HYH4_9FUNG</name>
<dbReference type="InterPro" id="IPR032675">
    <property type="entry name" value="LRR_dom_sf"/>
</dbReference>
<dbReference type="OrthoDB" id="3219396at2759"/>
<feature type="region of interest" description="Disordered" evidence="1">
    <location>
        <begin position="319"/>
        <end position="341"/>
    </location>
</feature>
<accession>A0A1X2HYH4</accession>
<dbReference type="PROSITE" id="PS50181">
    <property type="entry name" value="FBOX"/>
    <property type="match status" value="1"/>
</dbReference>
<comment type="caution">
    <text evidence="3">The sequence shown here is derived from an EMBL/GenBank/DDBJ whole genome shotgun (WGS) entry which is preliminary data.</text>
</comment>
<dbReference type="PANTHER" id="PTHR16134:SF119">
    <property type="entry name" value="AT02038P-RELATED"/>
    <property type="match status" value="1"/>
</dbReference>
<proteinExistence type="predicted"/>
<evidence type="ECO:0000313" key="4">
    <source>
        <dbReference type="Proteomes" id="UP000193560"/>
    </source>
</evidence>
<keyword evidence="4" id="KW-1185">Reference proteome</keyword>
<feature type="compositionally biased region" description="Basic residues" evidence="1">
    <location>
        <begin position="330"/>
        <end position="341"/>
    </location>
</feature>
<dbReference type="SMART" id="SM00256">
    <property type="entry name" value="FBOX"/>
    <property type="match status" value="1"/>
</dbReference>
<dbReference type="Gene3D" id="3.80.10.10">
    <property type="entry name" value="Ribonuclease Inhibitor"/>
    <property type="match status" value="1"/>
</dbReference>
<dbReference type="EMBL" id="MCGE01000045">
    <property type="protein sequence ID" value="ORZ05211.1"/>
    <property type="molecule type" value="Genomic_DNA"/>
</dbReference>
<dbReference type="GO" id="GO:0005829">
    <property type="term" value="C:cytosol"/>
    <property type="evidence" value="ECO:0007669"/>
    <property type="project" value="TreeGrafter"/>
</dbReference>
<evidence type="ECO:0000256" key="1">
    <source>
        <dbReference type="SAM" id="MobiDB-lite"/>
    </source>
</evidence>
<gene>
    <name evidence="3" type="ORF">BCR42DRAFT_496748</name>
</gene>
<dbReference type="AlphaFoldDB" id="A0A1X2HYH4"/>
<dbReference type="Gene3D" id="1.20.1280.50">
    <property type="match status" value="1"/>
</dbReference>
<organism evidence="3 4">
    <name type="scientific">Absidia repens</name>
    <dbReference type="NCBI Taxonomy" id="90262"/>
    <lineage>
        <taxon>Eukaryota</taxon>
        <taxon>Fungi</taxon>
        <taxon>Fungi incertae sedis</taxon>
        <taxon>Mucoromycota</taxon>
        <taxon>Mucoromycotina</taxon>
        <taxon>Mucoromycetes</taxon>
        <taxon>Mucorales</taxon>
        <taxon>Cunninghamellaceae</taxon>
        <taxon>Absidia</taxon>
    </lineage>
</organism>
<dbReference type="SUPFAM" id="SSF52047">
    <property type="entry name" value="RNI-like"/>
    <property type="match status" value="1"/>
</dbReference>
<evidence type="ECO:0000259" key="2">
    <source>
        <dbReference type="PROSITE" id="PS50181"/>
    </source>
</evidence>
<reference evidence="3 4" key="1">
    <citation type="submission" date="2016-07" db="EMBL/GenBank/DDBJ databases">
        <title>Pervasive Adenine N6-methylation of Active Genes in Fungi.</title>
        <authorList>
            <consortium name="DOE Joint Genome Institute"/>
            <person name="Mondo S.J."/>
            <person name="Dannebaum R.O."/>
            <person name="Kuo R.C."/>
            <person name="Labutti K."/>
            <person name="Haridas S."/>
            <person name="Kuo A."/>
            <person name="Salamov A."/>
            <person name="Ahrendt S.R."/>
            <person name="Lipzen A."/>
            <person name="Sullivan W."/>
            <person name="Andreopoulos W.B."/>
            <person name="Clum A."/>
            <person name="Lindquist E."/>
            <person name="Daum C."/>
            <person name="Ramamoorthy G.K."/>
            <person name="Gryganskyi A."/>
            <person name="Culley D."/>
            <person name="Magnuson J.K."/>
            <person name="James T.Y."/>
            <person name="O'Malley M.A."/>
            <person name="Stajich J.E."/>
            <person name="Spatafora J.W."/>
            <person name="Visel A."/>
            <person name="Grigoriev I.V."/>
        </authorList>
    </citation>
    <scope>NUCLEOTIDE SEQUENCE [LARGE SCALE GENOMIC DNA]</scope>
    <source>
        <strain evidence="3 4">NRRL 1336</strain>
    </source>
</reference>